<comment type="caution">
    <text evidence="1">The sequence shown here is derived from an EMBL/GenBank/DDBJ whole genome shotgun (WGS) entry which is preliminary data.</text>
</comment>
<keyword evidence="2" id="KW-1185">Reference proteome</keyword>
<protein>
    <recommendedName>
        <fullName evidence="3">F-box domain-containing protein</fullName>
    </recommendedName>
</protein>
<dbReference type="RefSeq" id="XP_041300000.1">
    <property type="nucleotide sequence ID" value="XM_041434801.1"/>
</dbReference>
<evidence type="ECO:0000313" key="1">
    <source>
        <dbReference type="EMBL" id="KAG2120624.1"/>
    </source>
</evidence>
<gene>
    <name evidence="1" type="ORF">F5147DRAFT_662671</name>
</gene>
<organism evidence="1 2">
    <name type="scientific">Suillus discolor</name>
    <dbReference type="NCBI Taxonomy" id="1912936"/>
    <lineage>
        <taxon>Eukaryota</taxon>
        <taxon>Fungi</taxon>
        <taxon>Dikarya</taxon>
        <taxon>Basidiomycota</taxon>
        <taxon>Agaricomycotina</taxon>
        <taxon>Agaricomycetes</taxon>
        <taxon>Agaricomycetidae</taxon>
        <taxon>Boletales</taxon>
        <taxon>Suillineae</taxon>
        <taxon>Suillaceae</taxon>
        <taxon>Suillus</taxon>
    </lineage>
</organism>
<dbReference type="OrthoDB" id="2595178at2759"/>
<dbReference type="AlphaFoldDB" id="A0A9P7FLS1"/>
<evidence type="ECO:0008006" key="3">
    <source>
        <dbReference type="Google" id="ProtNLM"/>
    </source>
</evidence>
<dbReference type="Proteomes" id="UP000823399">
    <property type="component" value="Unassembled WGS sequence"/>
</dbReference>
<name>A0A9P7FLS1_9AGAM</name>
<dbReference type="EMBL" id="JABBWM010000001">
    <property type="protein sequence ID" value="KAG2120624.1"/>
    <property type="molecule type" value="Genomic_DNA"/>
</dbReference>
<sequence>MCEAVLLYPRPLARYPGRLLLLPLLPHRPSLKPLPSEIWSRIFVQALFEDDQDTQSHRAHNNIWRSCLSLVLVCKGFKEVAMPLLYSNVCLHSVNSLQKFTAHLHSADRMWDSIRRIPYSTPGRWVQVLDLSAILAELDFSAYYAVNALLTQLFPLLPFLAKLTLYSGFLLSCHALASLTHRDGSSNIRALGGIYYDPFIYSAVETGEDHFVQLLRVCVNLELLEVTGIGLDDTDLESHFDNAESLKTPDITAPLYLPHLRSLTLLSMPSSLLMYALLHSPLPRLRTLSLTPYDEIPFPASLSSVFLETHGQHLRNIFLFTPKSWPTRYHSSPSTILNTSPYLRLLSLEYPLPALTITFQTPLTGVSSPCIFPLQILSIPRPSSDFWVTLERLLPFLPSLQTIRMRDVRWLRYGMTSRAQEAGIQGEMIEWDRRLTRRGIRLLDRNWKESQARECGISKLSELAVF</sequence>
<accession>A0A9P7FLS1</accession>
<evidence type="ECO:0000313" key="2">
    <source>
        <dbReference type="Proteomes" id="UP000823399"/>
    </source>
</evidence>
<dbReference type="GeneID" id="64697060"/>
<proteinExistence type="predicted"/>
<reference evidence="1" key="1">
    <citation type="journal article" date="2020" name="New Phytol.">
        <title>Comparative genomics reveals dynamic genome evolution in host specialist ectomycorrhizal fungi.</title>
        <authorList>
            <person name="Lofgren L.A."/>
            <person name="Nguyen N.H."/>
            <person name="Vilgalys R."/>
            <person name="Ruytinx J."/>
            <person name="Liao H.L."/>
            <person name="Branco S."/>
            <person name="Kuo A."/>
            <person name="LaButti K."/>
            <person name="Lipzen A."/>
            <person name="Andreopoulos W."/>
            <person name="Pangilinan J."/>
            <person name="Riley R."/>
            <person name="Hundley H."/>
            <person name="Na H."/>
            <person name="Barry K."/>
            <person name="Grigoriev I.V."/>
            <person name="Stajich J.E."/>
            <person name="Kennedy P.G."/>
        </authorList>
    </citation>
    <scope>NUCLEOTIDE SEQUENCE</scope>
    <source>
        <strain evidence="1">FC423</strain>
    </source>
</reference>